<accession>A0A4Y2N392</accession>
<evidence type="ECO:0000313" key="3">
    <source>
        <dbReference type="Proteomes" id="UP000499080"/>
    </source>
</evidence>
<organism evidence="2 3">
    <name type="scientific">Araneus ventricosus</name>
    <name type="common">Orbweaver spider</name>
    <name type="synonym">Epeira ventricosa</name>
    <dbReference type="NCBI Taxonomy" id="182803"/>
    <lineage>
        <taxon>Eukaryota</taxon>
        <taxon>Metazoa</taxon>
        <taxon>Ecdysozoa</taxon>
        <taxon>Arthropoda</taxon>
        <taxon>Chelicerata</taxon>
        <taxon>Arachnida</taxon>
        <taxon>Araneae</taxon>
        <taxon>Araneomorphae</taxon>
        <taxon>Entelegynae</taxon>
        <taxon>Araneoidea</taxon>
        <taxon>Araneidae</taxon>
        <taxon>Araneus</taxon>
    </lineage>
</organism>
<keyword evidence="3" id="KW-1185">Reference proteome</keyword>
<feature type="compositionally biased region" description="Polar residues" evidence="1">
    <location>
        <begin position="31"/>
        <end position="41"/>
    </location>
</feature>
<reference evidence="2 3" key="1">
    <citation type="journal article" date="2019" name="Sci. Rep.">
        <title>Orb-weaving spider Araneus ventricosus genome elucidates the spidroin gene catalogue.</title>
        <authorList>
            <person name="Kono N."/>
            <person name="Nakamura H."/>
            <person name="Ohtoshi R."/>
            <person name="Moran D.A.P."/>
            <person name="Shinohara A."/>
            <person name="Yoshida Y."/>
            <person name="Fujiwara M."/>
            <person name="Mori M."/>
            <person name="Tomita M."/>
            <person name="Arakawa K."/>
        </authorList>
    </citation>
    <scope>NUCLEOTIDE SEQUENCE [LARGE SCALE GENOMIC DNA]</scope>
</reference>
<dbReference type="AlphaFoldDB" id="A0A4Y2N392"/>
<sequence length="150" mass="17348">MSESKEPADVRPRCSESDQRIYTSHKEKSPSQETHGSDYTQTVPPLKLASIDNSQGSDTLVDWIMTNNIGLLSNHVHTRIRPCLSTSLLDLTLTSQDIFPWTNFHVHPDCFDSDNFPISIYVESLQLEKTRNFHHRPRIHWDKATKQFEQ</sequence>
<proteinExistence type="predicted"/>
<dbReference type="Proteomes" id="UP000499080">
    <property type="component" value="Unassembled WGS sequence"/>
</dbReference>
<dbReference type="InterPro" id="IPR036691">
    <property type="entry name" value="Endo/exonu/phosph_ase_sf"/>
</dbReference>
<dbReference type="SUPFAM" id="SSF56219">
    <property type="entry name" value="DNase I-like"/>
    <property type="match status" value="1"/>
</dbReference>
<dbReference type="Gene3D" id="3.60.10.10">
    <property type="entry name" value="Endonuclease/exonuclease/phosphatase"/>
    <property type="match status" value="1"/>
</dbReference>
<gene>
    <name evidence="2" type="ORF">AVEN_141978_1</name>
</gene>
<evidence type="ECO:0000256" key="1">
    <source>
        <dbReference type="SAM" id="MobiDB-lite"/>
    </source>
</evidence>
<evidence type="ECO:0000313" key="2">
    <source>
        <dbReference type="EMBL" id="GBN33845.1"/>
    </source>
</evidence>
<dbReference type="EMBL" id="BGPR01008440">
    <property type="protein sequence ID" value="GBN33845.1"/>
    <property type="molecule type" value="Genomic_DNA"/>
</dbReference>
<protein>
    <recommendedName>
        <fullName evidence="4">Endonuclease/exonuclease/phosphatase domain-containing protein</fullName>
    </recommendedName>
</protein>
<comment type="caution">
    <text evidence="2">The sequence shown here is derived from an EMBL/GenBank/DDBJ whole genome shotgun (WGS) entry which is preliminary data.</text>
</comment>
<name>A0A4Y2N392_ARAVE</name>
<feature type="compositionally biased region" description="Basic and acidic residues" evidence="1">
    <location>
        <begin position="1"/>
        <end position="30"/>
    </location>
</feature>
<evidence type="ECO:0008006" key="4">
    <source>
        <dbReference type="Google" id="ProtNLM"/>
    </source>
</evidence>
<feature type="region of interest" description="Disordered" evidence="1">
    <location>
        <begin position="1"/>
        <end position="41"/>
    </location>
</feature>